<dbReference type="Proteomes" id="UP000800035">
    <property type="component" value="Unassembled WGS sequence"/>
</dbReference>
<sequence length="291" mass="33207">MIDSLEIILEKFQRHILPKALTNHNNKEPPHTLLIRKTLFHGNGEHEANILAHLLNHANITHLHDYIRGTIDNTAEGPGNALTRYDQVYLEYCNKGTLHDMRRKHRRSGTKLPEAFLWHVFESLLRALCACHYGLTKGDDLTITQMDAYAGGKETEEGISECARWIPIKHCDIHPSYILLTSTASASNSSSHSENTYAYPRALLADFGIAQTAEELPWRPYRKRYGFMKQRALVLQSDVTMVIYRIMWPLCGLELHKSGGERWGYSEELKDVVWRHSLDGDGKTACLNADE</sequence>
<dbReference type="GO" id="GO:0005524">
    <property type="term" value="F:ATP binding"/>
    <property type="evidence" value="ECO:0007669"/>
    <property type="project" value="UniProtKB-KW"/>
</dbReference>
<protein>
    <recommendedName>
        <fullName evidence="1">non-specific serine/threonine protein kinase</fullName>
        <ecNumber evidence="1">2.7.11.1</ecNumber>
    </recommendedName>
</protein>
<evidence type="ECO:0000313" key="7">
    <source>
        <dbReference type="EMBL" id="KAF1951965.1"/>
    </source>
</evidence>
<dbReference type="Gene3D" id="1.10.510.10">
    <property type="entry name" value="Transferase(Phosphotransferase) domain 1"/>
    <property type="match status" value="1"/>
</dbReference>
<dbReference type="PROSITE" id="PS50011">
    <property type="entry name" value="PROTEIN_KINASE_DOM"/>
    <property type="match status" value="1"/>
</dbReference>
<dbReference type="InterPro" id="IPR050660">
    <property type="entry name" value="NEK_Ser/Thr_kinase"/>
</dbReference>
<dbReference type="PANTHER" id="PTHR43671">
    <property type="entry name" value="SERINE/THREONINE-PROTEIN KINASE NEK"/>
    <property type="match status" value="1"/>
</dbReference>
<dbReference type="PANTHER" id="PTHR43671:SF13">
    <property type="entry name" value="SERINE_THREONINE-PROTEIN KINASE NEK2"/>
    <property type="match status" value="1"/>
</dbReference>
<proteinExistence type="predicted"/>
<evidence type="ECO:0000256" key="2">
    <source>
        <dbReference type="ARBA" id="ARBA00022679"/>
    </source>
</evidence>
<keyword evidence="4" id="KW-0418">Kinase</keyword>
<dbReference type="AlphaFoldDB" id="A0A6A5TGN6"/>
<dbReference type="EC" id="2.7.11.1" evidence="1"/>
<gene>
    <name evidence="7" type="ORF">CC80DRAFT_552720</name>
</gene>
<evidence type="ECO:0000259" key="6">
    <source>
        <dbReference type="PROSITE" id="PS50011"/>
    </source>
</evidence>
<organism evidence="7 8">
    <name type="scientific">Byssothecium circinans</name>
    <dbReference type="NCBI Taxonomy" id="147558"/>
    <lineage>
        <taxon>Eukaryota</taxon>
        <taxon>Fungi</taxon>
        <taxon>Dikarya</taxon>
        <taxon>Ascomycota</taxon>
        <taxon>Pezizomycotina</taxon>
        <taxon>Dothideomycetes</taxon>
        <taxon>Pleosporomycetidae</taxon>
        <taxon>Pleosporales</taxon>
        <taxon>Massarineae</taxon>
        <taxon>Massarinaceae</taxon>
        <taxon>Byssothecium</taxon>
    </lineage>
</organism>
<evidence type="ECO:0000256" key="3">
    <source>
        <dbReference type="ARBA" id="ARBA00022741"/>
    </source>
</evidence>
<dbReference type="EMBL" id="ML977013">
    <property type="protein sequence ID" value="KAF1951965.1"/>
    <property type="molecule type" value="Genomic_DNA"/>
</dbReference>
<dbReference type="InterPro" id="IPR011009">
    <property type="entry name" value="Kinase-like_dom_sf"/>
</dbReference>
<feature type="domain" description="Protein kinase" evidence="6">
    <location>
        <begin position="1"/>
        <end position="291"/>
    </location>
</feature>
<dbReference type="OrthoDB" id="310217at2759"/>
<reference evidence="7" key="1">
    <citation type="journal article" date="2020" name="Stud. Mycol.">
        <title>101 Dothideomycetes genomes: a test case for predicting lifestyles and emergence of pathogens.</title>
        <authorList>
            <person name="Haridas S."/>
            <person name="Albert R."/>
            <person name="Binder M."/>
            <person name="Bloem J."/>
            <person name="Labutti K."/>
            <person name="Salamov A."/>
            <person name="Andreopoulos B."/>
            <person name="Baker S."/>
            <person name="Barry K."/>
            <person name="Bills G."/>
            <person name="Bluhm B."/>
            <person name="Cannon C."/>
            <person name="Castanera R."/>
            <person name="Culley D."/>
            <person name="Daum C."/>
            <person name="Ezra D."/>
            <person name="Gonzalez J."/>
            <person name="Henrissat B."/>
            <person name="Kuo A."/>
            <person name="Liang C."/>
            <person name="Lipzen A."/>
            <person name="Lutzoni F."/>
            <person name="Magnuson J."/>
            <person name="Mondo S."/>
            <person name="Nolan M."/>
            <person name="Ohm R."/>
            <person name="Pangilinan J."/>
            <person name="Park H.-J."/>
            <person name="Ramirez L."/>
            <person name="Alfaro M."/>
            <person name="Sun H."/>
            <person name="Tritt A."/>
            <person name="Yoshinaga Y."/>
            <person name="Zwiers L.-H."/>
            <person name="Turgeon B."/>
            <person name="Goodwin S."/>
            <person name="Spatafora J."/>
            <person name="Crous P."/>
            <person name="Grigoriev I."/>
        </authorList>
    </citation>
    <scope>NUCLEOTIDE SEQUENCE</scope>
    <source>
        <strain evidence="7">CBS 675.92</strain>
    </source>
</reference>
<keyword evidence="8" id="KW-1185">Reference proteome</keyword>
<evidence type="ECO:0000256" key="4">
    <source>
        <dbReference type="ARBA" id="ARBA00022777"/>
    </source>
</evidence>
<dbReference type="SUPFAM" id="SSF56112">
    <property type="entry name" value="Protein kinase-like (PK-like)"/>
    <property type="match status" value="1"/>
</dbReference>
<keyword evidence="2" id="KW-0808">Transferase</keyword>
<accession>A0A6A5TGN6</accession>
<evidence type="ECO:0000256" key="1">
    <source>
        <dbReference type="ARBA" id="ARBA00012513"/>
    </source>
</evidence>
<dbReference type="InterPro" id="IPR000719">
    <property type="entry name" value="Prot_kinase_dom"/>
</dbReference>
<dbReference type="GO" id="GO:0004674">
    <property type="term" value="F:protein serine/threonine kinase activity"/>
    <property type="evidence" value="ECO:0007669"/>
    <property type="project" value="UniProtKB-EC"/>
</dbReference>
<keyword evidence="5" id="KW-0067">ATP-binding</keyword>
<keyword evidence="3" id="KW-0547">Nucleotide-binding</keyword>
<evidence type="ECO:0000313" key="8">
    <source>
        <dbReference type="Proteomes" id="UP000800035"/>
    </source>
</evidence>
<name>A0A6A5TGN6_9PLEO</name>
<evidence type="ECO:0000256" key="5">
    <source>
        <dbReference type="ARBA" id="ARBA00022840"/>
    </source>
</evidence>